<evidence type="ECO:0000256" key="3">
    <source>
        <dbReference type="ARBA" id="ARBA00022982"/>
    </source>
</evidence>
<dbReference type="GO" id="GO:0004174">
    <property type="term" value="F:electron-transferring-flavoprotein dehydrogenase activity"/>
    <property type="evidence" value="ECO:0007669"/>
    <property type="project" value="UniProtKB-UniRule"/>
</dbReference>
<reference evidence="9 10" key="1">
    <citation type="journal article" date="2018" name="Evol. Lett.">
        <title>Horizontal gene cluster transfer increased hallucinogenic mushroom diversity.</title>
        <authorList>
            <person name="Reynolds H.T."/>
            <person name="Vijayakumar V."/>
            <person name="Gluck-Thaler E."/>
            <person name="Korotkin H.B."/>
            <person name="Matheny P.B."/>
            <person name="Slot J.C."/>
        </authorList>
    </citation>
    <scope>NUCLEOTIDE SEQUENCE [LARGE SCALE GENOMIC DNA]</scope>
    <source>
        <strain evidence="9 10">SRW20</strain>
    </source>
</reference>
<proteinExistence type="predicted"/>
<dbReference type="InterPro" id="IPR017896">
    <property type="entry name" value="4Fe4S_Fe-S-bd"/>
</dbReference>
<dbReference type="GO" id="GO:0046872">
    <property type="term" value="F:metal ion binding"/>
    <property type="evidence" value="ECO:0007669"/>
    <property type="project" value="UniProtKB-KW"/>
</dbReference>
<keyword evidence="10" id="KW-1185">Reference proteome</keyword>
<comment type="function">
    <text evidence="6">Accepts electrons from ETF and reduces ubiquinone.</text>
</comment>
<keyword evidence="6" id="KW-0274">FAD</keyword>
<evidence type="ECO:0000256" key="2">
    <source>
        <dbReference type="ARBA" id="ARBA00022723"/>
    </source>
</evidence>
<name>A0A409YTV7_9AGAR</name>
<keyword evidence="5 6" id="KW-0411">Iron-sulfur</keyword>
<dbReference type="PANTHER" id="PTHR10617:SF107">
    <property type="entry name" value="ELECTRON TRANSFER FLAVOPROTEIN-UBIQUINONE OXIDOREDUCTASE, MITOCHONDRIAL"/>
    <property type="match status" value="1"/>
</dbReference>
<evidence type="ECO:0000256" key="5">
    <source>
        <dbReference type="ARBA" id="ARBA00023014"/>
    </source>
</evidence>
<dbReference type="EMBL" id="NHYE01000317">
    <property type="protein sequence ID" value="PPR06451.1"/>
    <property type="molecule type" value="Genomic_DNA"/>
</dbReference>
<dbReference type="PANTHER" id="PTHR10617">
    <property type="entry name" value="ELECTRON TRANSFER FLAVOPROTEIN-UBIQUINONE OXIDOREDUCTASE"/>
    <property type="match status" value="1"/>
</dbReference>
<dbReference type="OrthoDB" id="437331at2759"/>
<dbReference type="GO" id="GO:0051539">
    <property type="term" value="F:4 iron, 4 sulfur cluster binding"/>
    <property type="evidence" value="ECO:0007669"/>
    <property type="project" value="UniProtKB-UniRule"/>
</dbReference>
<gene>
    <name evidence="9" type="ORF">CVT26_006465</name>
</gene>
<dbReference type="SUPFAM" id="SSF54862">
    <property type="entry name" value="4Fe-4S ferredoxins"/>
    <property type="match status" value="1"/>
</dbReference>
<evidence type="ECO:0000256" key="4">
    <source>
        <dbReference type="ARBA" id="ARBA00023004"/>
    </source>
</evidence>
<dbReference type="Pfam" id="PF05187">
    <property type="entry name" value="Fer4_ETF_QO"/>
    <property type="match status" value="2"/>
</dbReference>
<dbReference type="AlphaFoldDB" id="A0A409YTV7"/>
<dbReference type="InterPro" id="IPR007859">
    <property type="entry name" value="ETF-QO/FixX_C"/>
</dbReference>
<evidence type="ECO:0000256" key="1">
    <source>
        <dbReference type="ARBA" id="ARBA00022448"/>
    </source>
</evidence>
<comment type="cofactor">
    <cofactor evidence="6">
        <name>FAD</name>
        <dbReference type="ChEBI" id="CHEBI:57692"/>
    </cofactor>
</comment>
<evidence type="ECO:0000259" key="8">
    <source>
        <dbReference type="PROSITE" id="PS51379"/>
    </source>
</evidence>
<comment type="caution">
    <text evidence="9">The sequence shown here is derived from an EMBL/GenBank/DDBJ whole genome shotgun (WGS) entry which is preliminary data.</text>
</comment>
<dbReference type="GO" id="GO:0005743">
    <property type="term" value="C:mitochondrial inner membrane"/>
    <property type="evidence" value="ECO:0007669"/>
    <property type="project" value="TreeGrafter"/>
</dbReference>
<keyword evidence="1 6" id="KW-0813">Transport</keyword>
<dbReference type="InParanoid" id="A0A409YTV7"/>
<feature type="region of interest" description="Disordered" evidence="7">
    <location>
        <begin position="124"/>
        <end position="144"/>
    </location>
</feature>
<accession>A0A409YTV7</accession>
<dbReference type="Gene3D" id="3.30.9.90">
    <property type="match status" value="1"/>
</dbReference>
<feature type="compositionally biased region" description="Low complexity" evidence="7">
    <location>
        <begin position="19"/>
        <end position="32"/>
    </location>
</feature>
<keyword evidence="3 6" id="KW-0249">Electron transport</keyword>
<keyword evidence="2 6" id="KW-0479">Metal-binding</keyword>
<dbReference type="EC" id="1.5.5.1" evidence="6"/>
<keyword evidence="4 6" id="KW-0408">Iron</keyword>
<dbReference type="Proteomes" id="UP000284706">
    <property type="component" value="Unassembled WGS sequence"/>
</dbReference>
<dbReference type="Gene3D" id="3.30.70.20">
    <property type="match status" value="1"/>
</dbReference>
<protein>
    <recommendedName>
        <fullName evidence="6">Electron transfer flavoprotein-ubiquinone oxidoreductase</fullName>
        <shortName evidence="6">ETF-QO</shortName>
        <ecNumber evidence="6">1.5.5.1</ecNumber>
    </recommendedName>
</protein>
<sequence>MKSGMLAAEAAFGVVHPDAAAASESDASPASETAEKQDGPADMSPYTHALHSSWVHKDLWEVRNMRPSFSTPLGIWGGIAYSGAESLIRGMVPWTFKHHSVPAPGYAGVGARIGVEGKEKDFPISSLDAHSTSPASAHKPPHYPPFEPPLSTDLLTSVALTGTNHAEDQPVHLRVVRTGKYVHEVVDRALAEGGRANVAIGGGTEGVRNVASALAEGEEGGVGKEGQGKEEVDRAVKEEAHTRREHVRVNTEVYAGLLGRACPAAVYEYVDVEGEEGKEGAEGQGRGEDGTWKGKKLVINSQNCIHCKLCDVKVPTQDITWTVPEGGGGPKYSE</sequence>
<evidence type="ECO:0000313" key="10">
    <source>
        <dbReference type="Proteomes" id="UP000284706"/>
    </source>
</evidence>
<feature type="domain" description="4Fe-4S ferredoxin-type" evidence="8">
    <location>
        <begin position="295"/>
        <end position="324"/>
    </location>
</feature>
<feature type="region of interest" description="Disordered" evidence="7">
    <location>
        <begin position="19"/>
        <end position="45"/>
    </location>
</feature>
<dbReference type="InterPro" id="IPR040156">
    <property type="entry name" value="ETF-QO"/>
</dbReference>
<dbReference type="STRING" id="231916.A0A409YTV7"/>
<dbReference type="PROSITE" id="PS51379">
    <property type="entry name" value="4FE4S_FER_2"/>
    <property type="match status" value="1"/>
</dbReference>
<keyword evidence="6" id="KW-0560">Oxidoreductase</keyword>
<evidence type="ECO:0000256" key="7">
    <source>
        <dbReference type="SAM" id="MobiDB-lite"/>
    </source>
</evidence>
<keyword evidence="6" id="KW-0285">Flavoprotein</keyword>
<evidence type="ECO:0000256" key="6">
    <source>
        <dbReference type="RuleBase" id="RU366068"/>
    </source>
</evidence>
<keyword evidence="6" id="KW-0830">Ubiquinone</keyword>
<organism evidence="9 10">
    <name type="scientific">Gymnopilus dilepis</name>
    <dbReference type="NCBI Taxonomy" id="231916"/>
    <lineage>
        <taxon>Eukaryota</taxon>
        <taxon>Fungi</taxon>
        <taxon>Dikarya</taxon>
        <taxon>Basidiomycota</taxon>
        <taxon>Agaricomycotina</taxon>
        <taxon>Agaricomycetes</taxon>
        <taxon>Agaricomycetidae</taxon>
        <taxon>Agaricales</taxon>
        <taxon>Agaricineae</taxon>
        <taxon>Hymenogastraceae</taxon>
        <taxon>Gymnopilus</taxon>
    </lineage>
</organism>
<comment type="cofactor">
    <cofactor evidence="6">
        <name>[4Fe-4S] cluster</name>
        <dbReference type="ChEBI" id="CHEBI:49883"/>
    </cofactor>
    <text evidence="6">Binds 1 [4Fe-4S] cluster.</text>
</comment>
<comment type="catalytic activity">
    <reaction evidence="6">
        <text>a ubiquinone + reduced [electron-transfer flavoprotein] = a ubiquinol + oxidized [electron-transfer flavoprotein] + H(+)</text>
        <dbReference type="Rhea" id="RHEA:24052"/>
        <dbReference type="Rhea" id="RHEA-COMP:9565"/>
        <dbReference type="Rhea" id="RHEA-COMP:9566"/>
        <dbReference type="Rhea" id="RHEA-COMP:10685"/>
        <dbReference type="Rhea" id="RHEA-COMP:10686"/>
        <dbReference type="ChEBI" id="CHEBI:15378"/>
        <dbReference type="ChEBI" id="CHEBI:16389"/>
        <dbReference type="ChEBI" id="CHEBI:17976"/>
        <dbReference type="ChEBI" id="CHEBI:57692"/>
        <dbReference type="ChEBI" id="CHEBI:58307"/>
        <dbReference type="EC" id="1.5.5.1"/>
    </reaction>
</comment>
<evidence type="ECO:0000313" key="9">
    <source>
        <dbReference type="EMBL" id="PPR06451.1"/>
    </source>
</evidence>